<dbReference type="EMBL" id="CACSHJ010000088">
    <property type="protein sequence ID" value="CAA0360839.1"/>
    <property type="molecule type" value="Genomic_DNA"/>
</dbReference>
<evidence type="ECO:0000313" key="1">
    <source>
        <dbReference type="EMBL" id="CAA0360839.1"/>
    </source>
</evidence>
<proteinExistence type="predicted"/>
<reference evidence="1 2" key="1">
    <citation type="submission" date="2019-12" db="EMBL/GenBank/DDBJ databases">
        <authorList>
            <person name="Jiao W.-B."/>
            <person name="Schneeberger K."/>
        </authorList>
    </citation>
    <scope>NUCLEOTIDE SEQUENCE [LARGE SCALE GENOMIC DNA]</scope>
    <source>
        <strain evidence="2">cv. C24</strain>
    </source>
</reference>
<gene>
    <name evidence="1" type="ORF">C24_LOCUS7648</name>
</gene>
<sequence>MSQSRDPREDYQNQLRLKHMEECIEEPEMDISSFSTFHTYQWRQGELLDSSREEELVTNNALIQKELPDPTPLPLVMMIPSTEHIVNLTQMPKIDYPSNRTRRKSKNAYELELKVSELDLRSNPFQVGEDDVIMESTKDLEFDQELVAEEELKAEEQLEPEEHFETENVLIAMKEYVKDVILTSLFCPNGFS</sequence>
<dbReference type="Proteomes" id="UP000434276">
    <property type="component" value="Unassembled WGS sequence"/>
</dbReference>
<protein>
    <submittedName>
        <fullName evidence="1">Uncharacterized protein</fullName>
    </submittedName>
</protein>
<organism evidence="1 2">
    <name type="scientific">Arabidopsis thaliana</name>
    <name type="common">Mouse-ear cress</name>
    <dbReference type="NCBI Taxonomy" id="3702"/>
    <lineage>
        <taxon>Eukaryota</taxon>
        <taxon>Viridiplantae</taxon>
        <taxon>Streptophyta</taxon>
        <taxon>Embryophyta</taxon>
        <taxon>Tracheophyta</taxon>
        <taxon>Spermatophyta</taxon>
        <taxon>Magnoliopsida</taxon>
        <taxon>eudicotyledons</taxon>
        <taxon>Gunneridae</taxon>
        <taxon>Pentapetalae</taxon>
        <taxon>rosids</taxon>
        <taxon>malvids</taxon>
        <taxon>Brassicales</taxon>
        <taxon>Brassicaceae</taxon>
        <taxon>Camelineae</taxon>
        <taxon>Arabidopsis</taxon>
    </lineage>
</organism>
<name>A0A5S9WY90_ARATH</name>
<dbReference type="AlphaFoldDB" id="A0A5S9WY90"/>
<evidence type="ECO:0000313" key="2">
    <source>
        <dbReference type="Proteomes" id="UP000434276"/>
    </source>
</evidence>
<dbReference type="OrthoDB" id="1721574at2759"/>
<accession>A0A5S9WY90</accession>